<sequence>MSVILRSVANSLIAPENVAYQFDPGRRDAMFDELRQWAKALLFTILIVTIVLTCMHVGASDGTEFLDASQKFENWVKGNAGKLAALVCVMIGMFMAAVRKDWNWLFGGVALGLLVGIIVGIINASFTATI</sequence>
<comment type="caution">
    <text evidence="2">The sequence shown here is derived from an EMBL/GenBank/DDBJ whole genome shotgun (WGS) entry which is preliminary data.</text>
</comment>
<protein>
    <recommendedName>
        <fullName evidence="4">Conjugal transfer protein TrbC</fullName>
    </recommendedName>
</protein>
<keyword evidence="1" id="KW-0812">Transmembrane</keyword>
<dbReference type="RefSeq" id="WP_038740582.1">
    <property type="nucleotide sequence ID" value="NZ_KN323090.1"/>
</dbReference>
<organism evidence="2 3">
    <name type="scientific">Burkholderia pseudomallei</name>
    <name type="common">Pseudomonas pseudomallei</name>
    <dbReference type="NCBI Taxonomy" id="28450"/>
    <lineage>
        <taxon>Bacteria</taxon>
        <taxon>Pseudomonadati</taxon>
        <taxon>Pseudomonadota</taxon>
        <taxon>Betaproteobacteria</taxon>
        <taxon>Burkholderiales</taxon>
        <taxon>Burkholderiaceae</taxon>
        <taxon>Burkholderia</taxon>
        <taxon>pseudomallei group</taxon>
    </lineage>
</organism>
<dbReference type="Proteomes" id="UP000030475">
    <property type="component" value="Unassembled WGS sequence"/>
</dbReference>
<evidence type="ECO:0000313" key="2">
    <source>
        <dbReference type="EMBL" id="KGX17091.1"/>
    </source>
</evidence>
<dbReference type="AlphaFoldDB" id="A0AA40JIX9"/>
<reference evidence="2 3" key="1">
    <citation type="submission" date="2014-08" db="EMBL/GenBank/DDBJ databases">
        <authorList>
            <person name="Bunnell A."/>
            <person name="Chain P.S."/>
            <person name="Chertkov O."/>
            <person name="Currie B.J."/>
            <person name="Daligault H.E."/>
            <person name="Davenport K.W."/>
            <person name="Davis C."/>
            <person name="Gleasner C.D."/>
            <person name="Johnson S.L."/>
            <person name="Kaestli M."/>
            <person name="Koren S."/>
            <person name="Kunde Y.A."/>
            <person name="Mayo M."/>
            <person name="McMurry K.K."/>
            <person name="Price E.P."/>
            <person name="Reitenga K.G."/>
            <person name="Robison R."/>
            <person name="Rosovitz M.J."/>
            <person name="Sarovich D.S."/>
            <person name="Teshima H."/>
        </authorList>
    </citation>
    <scope>NUCLEOTIDE SEQUENCE [LARGE SCALE GENOMIC DNA]</scope>
    <source>
        <strain evidence="2 3">MSHR44</strain>
    </source>
</reference>
<gene>
    <name evidence="2" type="ORF">Y036_5979</name>
</gene>
<feature type="transmembrane region" description="Helical" evidence="1">
    <location>
        <begin position="79"/>
        <end position="98"/>
    </location>
</feature>
<keyword evidence="1" id="KW-0472">Membrane</keyword>
<evidence type="ECO:0000313" key="3">
    <source>
        <dbReference type="Proteomes" id="UP000030475"/>
    </source>
</evidence>
<accession>A0AA40JIX9</accession>
<evidence type="ECO:0000256" key="1">
    <source>
        <dbReference type="SAM" id="Phobius"/>
    </source>
</evidence>
<feature type="transmembrane region" description="Helical" evidence="1">
    <location>
        <begin position="40"/>
        <end position="59"/>
    </location>
</feature>
<feature type="transmembrane region" description="Helical" evidence="1">
    <location>
        <begin position="105"/>
        <end position="126"/>
    </location>
</feature>
<evidence type="ECO:0008006" key="4">
    <source>
        <dbReference type="Google" id="ProtNLM"/>
    </source>
</evidence>
<dbReference type="EMBL" id="JQIM01000007">
    <property type="protein sequence ID" value="KGX17091.1"/>
    <property type="molecule type" value="Genomic_DNA"/>
</dbReference>
<name>A0AA40JIX9_BURPE</name>
<proteinExistence type="predicted"/>
<keyword evidence="1" id="KW-1133">Transmembrane helix</keyword>